<dbReference type="RefSeq" id="WP_015500491.1">
    <property type="nucleotide sequence ID" value="NC_020911.1"/>
</dbReference>
<dbReference type="HOGENOM" id="CLU_2396746_0_0_5"/>
<gene>
    <name evidence="2" type="ORF">OAN307_c29520</name>
</gene>
<keyword evidence="3" id="KW-1185">Reference proteome</keyword>
<dbReference type="STRING" id="391626.OAN307_c29520"/>
<dbReference type="eggNOG" id="ENOG5033FZB">
    <property type="taxonomic scope" value="Bacteria"/>
</dbReference>
<dbReference type="KEGG" id="oat:OAN307_c29520"/>
<evidence type="ECO:0000313" key="2">
    <source>
        <dbReference type="EMBL" id="AGI68502.1"/>
    </source>
</evidence>
<keyword evidence="1" id="KW-0472">Membrane</keyword>
<name>M9R8G2_9RHOB</name>
<feature type="transmembrane region" description="Helical" evidence="1">
    <location>
        <begin position="6"/>
        <end position="28"/>
    </location>
</feature>
<protein>
    <submittedName>
        <fullName evidence="2">Uncharacterized protein</fullName>
    </submittedName>
</protein>
<accession>M9R8G2</accession>
<proteinExistence type="predicted"/>
<dbReference type="Proteomes" id="UP000005307">
    <property type="component" value="Chromosome"/>
</dbReference>
<reference evidence="2 3" key="1">
    <citation type="journal article" date="2013" name="PLoS ONE">
        <title>Poles Apart: Arctic and Antarctic Octadecabacter strains Share High Genome Plasticity and a New Type of Xanthorhodopsin.</title>
        <authorList>
            <person name="Vollmers J."/>
            <person name="Voget S."/>
            <person name="Dietrich S."/>
            <person name="Gollnow K."/>
            <person name="Smits M."/>
            <person name="Meyer K."/>
            <person name="Brinkhoff T."/>
            <person name="Simon M."/>
            <person name="Daniel R."/>
        </authorList>
    </citation>
    <scope>NUCLEOTIDE SEQUENCE [LARGE SCALE GENOMIC DNA]</scope>
    <source>
        <strain evidence="2 3">307</strain>
    </source>
</reference>
<keyword evidence="1" id="KW-0812">Transmembrane</keyword>
<keyword evidence="1" id="KW-1133">Transmembrane helix</keyword>
<dbReference type="OrthoDB" id="9852641at2"/>
<dbReference type="EMBL" id="CP003740">
    <property type="protein sequence ID" value="AGI68502.1"/>
    <property type="molecule type" value="Genomic_DNA"/>
</dbReference>
<dbReference type="AlphaFoldDB" id="M9R8G2"/>
<evidence type="ECO:0000256" key="1">
    <source>
        <dbReference type="SAM" id="Phobius"/>
    </source>
</evidence>
<sequence>MTSASPDISTIIIVVTFLALLIAARQVIVSKAGIIRKQIEPSASRIKLRETQQIDRTTQLSLYELDGQRVVIVHGPNKMLAMLALPPSENANE</sequence>
<evidence type="ECO:0000313" key="3">
    <source>
        <dbReference type="Proteomes" id="UP000005307"/>
    </source>
</evidence>
<organism evidence="2 3">
    <name type="scientific">Octadecabacter antarcticus 307</name>
    <dbReference type="NCBI Taxonomy" id="391626"/>
    <lineage>
        <taxon>Bacteria</taxon>
        <taxon>Pseudomonadati</taxon>
        <taxon>Pseudomonadota</taxon>
        <taxon>Alphaproteobacteria</taxon>
        <taxon>Rhodobacterales</taxon>
        <taxon>Roseobacteraceae</taxon>
        <taxon>Octadecabacter</taxon>
    </lineage>
</organism>